<sequence length="325" mass="36909">MLVNCAAYQDGRKLADIQPDDINTYLTRPGCFVWVALCDIEPGELTHMQRQFGLHDLAVEDATHGHQRAKIDEYGESLFTVLHVIDRQDNGDLTQGEIDIFTGPNYVLTVRHGTRQSFKDVRARCEHDPELLKQGPSFVLYALMDSVVDRYFPLLEDLGAEVDDIEDRLFVKSDTRASRAMIEDMYAIKRRLMILQHTCAPLLDAVAKLCGGRVPAICHGMQDYFRDVQDHLQRISKVVEGRRDMLTTGLQVNLGMISLAESEITKRLGAFAALFAVPTMIAGIYGMNFRDIPELHARYGYPLCLVAMLGIDLFLWWRFKKVGWL</sequence>
<reference evidence="14" key="1">
    <citation type="submission" date="2015-06" db="EMBL/GenBank/DDBJ databases">
        <authorList>
            <person name="Lim Y.L."/>
            <person name="Ee R."/>
            <person name="Yong D."/>
            <person name="How K.Y."/>
            <person name="Yin W.F."/>
            <person name="Chan K.G."/>
        </authorList>
    </citation>
    <scope>NUCLEOTIDE SEQUENCE [LARGE SCALE GENOMIC DNA]</scope>
    <source>
        <strain evidence="14">DSM 25325</strain>
    </source>
</reference>
<dbReference type="InterPro" id="IPR002523">
    <property type="entry name" value="MgTranspt_CorA/ZnTranspt_ZntB"/>
</dbReference>
<keyword evidence="14" id="KW-1185">Reference proteome</keyword>
<dbReference type="RefSeq" id="WP_047213754.1">
    <property type="nucleotide sequence ID" value="NZ_CP011568.3"/>
</dbReference>
<evidence type="ECO:0000256" key="2">
    <source>
        <dbReference type="ARBA" id="ARBA00009765"/>
    </source>
</evidence>
<dbReference type="SUPFAM" id="SSF144083">
    <property type="entry name" value="Magnesium transport protein CorA, transmembrane region"/>
    <property type="match status" value="1"/>
</dbReference>
<organism evidence="13 14">
    <name type="scientific">Pandoraea thiooxydans</name>
    <dbReference type="NCBI Taxonomy" id="445709"/>
    <lineage>
        <taxon>Bacteria</taxon>
        <taxon>Pseudomonadati</taxon>
        <taxon>Pseudomonadota</taxon>
        <taxon>Betaproteobacteria</taxon>
        <taxon>Burkholderiales</taxon>
        <taxon>Burkholderiaceae</taxon>
        <taxon>Pandoraea</taxon>
    </lineage>
</organism>
<feature type="transmembrane region" description="Helical" evidence="12">
    <location>
        <begin position="299"/>
        <end position="319"/>
    </location>
</feature>
<dbReference type="SUPFAM" id="SSF143865">
    <property type="entry name" value="CorA soluble domain-like"/>
    <property type="match status" value="1"/>
</dbReference>
<evidence type="ECO:0000256" key="1">
    <source>
        <dbReference type="ARBA" id="ARBA00004651"/>
    </source>
</evidence>
<evidence type="ECO:0000256" key="7">
    <source>
        <dbReference type="ARBA" id="ARBA00022989"/>
    </source>
</evidence>
<dbReference type="FunFam" id="1.20.58.340:FF:000004">
    <property type="entry name" value="Magnesium transport protein CorA"/>
    <property type="match status" value="1"/>
</dbReference>
<dbReference type="Pfam" id="PF01544">
    <property type="entry name" value="CorA"/>
    <property type="match status" value="1"/>
</dbReference>
<dbReference type="Proteomes" id="UP000036700">
    <property type="component" value="Chromosome"/>
</dbReference>
<evidence type="ECO:0000256" key="8">
    <source>
        <dbReference type="ARBA" id="ARBA00023065"/>
    </source>
</evidence>
<evidence type="ECO:0000256" key="12">
    <source>
        <dbReference type="SAM" id="Phobius"/>
    </source>
</evidence>
<dbReference type="KEGG" id="ptx:ABW99_06585"/>
<dbReference type="InterPro" id="IPR045863">
    <property type="entry name" value="CorA_TM1_TM2"/>
</dbReference>
<dbReference type="PATRIC" id="fig|445709.3.peg.1411"/>
<comment type="function">
    <text evidence="11">Mediates influx of magnesium ions. Alternates between open and closed states. Activated by low cytoplasmic Mg(2+) levels. Inactive when cytoplasmic Mg(2+) levels are high.</text>
</comment>
<evidence type="ECO:0000313" key="14">
    <source>
        <dbReference type="Proteomes" id="UP000036700"/>
    </source>
</evidence>
<evidence type="ECO:0000256" key="5">
    <source>
        <dbReference type="ARBA" id="ARBA00022692"/>
    </source>
</evidence>
<dbReference type="STRING" id="445709.ABW99_06585"/>
<dbReference type="Gene3D" id="1.20.58.340">
    <property type="entry name" value="Magnesium transport protein CorA, transmembrane region"/>
    <property type="match status" value="2"/>
</dbReference>
<keyword evidence="3" id="KW-0813">Transport</keyword>
<dbReference type="GO" id="GO:0000287">
    <property type="term" value="F:magnesium ion binding"/>
    <property type="evidence" value="ECO:0007669"/>
    <property type="project" value="TreeGrafter"/>
</dbReference>
<comment type="catalytic activity">
    <reaction evidence="10">
        <text>Mg(2+)(in) = Mg(2+)(out)</text>
        <dbReference type="Rhea" id="RHEA:29827"/>
        <dbReference type="ChEBI" id="CHEBI:18420"/>
    </reaction>
</comment>
<evidence type="ECO:0000256" key="10">
    <source>
        <dbReference type="ARBA" id="ARBA00034269"/>
    </source>
</evidence>
<dbReference type="CDD" id="cd12830">
    <property type="entry name" value="MtCorA-like"/>
    <property type="match status" value="1"/>
</dbReference>
<dbReference type="GO" id="GO:0015095">
    <property type="term" value="F:magnesium ion transmembrane transporter activity"/>
    <property type="evidence" value="ECO:0007669"/>
    <property type="project" value="TreeGrafter"/>
</dbReference>
<dbReference type="PANTHER" id="PTHR46494:SF1">
    <property type="entry name" value="CORA FAMILY METAL ION TRANSPORTER (EUROFUNG)"/>
    <property type="match status" value="1"/>
</dbReference>
<keyword evidence="6" id="KW-0460">Magnesium</keyword>
<dbReference type="Gene3D" id="3.30.460.20">
    <property type="entry name" value="CorA soluble domain-like"/>
    <property type="match status" value="1"/>
</dbReference>
<evidence type="ECO:0000256" key="11">
    <source>
        <dbReference type="ARBA" id="ARBA00045497"/>
    </source>
</evidence>
<keyword evidence="5 12" id="KW-0812">Transmembrane</keyword>
<accession>A0A0G3EPK3</accession>
<evidence type="ECO:0000256" key="9">
    <source>
        <dbReference type="ARBA" id="ARBA00023136"/>
    </source>
</evidence>
<comment type="subcellular location">
    <subcellularLocation>
        <location evidence="1">Cell membrane</location>
        <topology evidence="1">Multi-pass membrane protein</topology>
    </subcellularLocation>
</comment>
<evidence type="ECO:0000256" key="3">
    <source>
        <dbReference type="ARBA" id="ARBA00022448"/>
    </source>
</evidence>
<dbReference type="OrthoDB" id="9803416at2"/>
<feature type="transmembrane region" description="Helical" evidence="12">
    <location>
        <begin position="268"/>
        <end position="287"/>
    </location>
</feature>
<keyword evidence="8" id="KW-0406">Ion transport</keyword>
<dbReference type="EMBL" id="CP011568">
    <property type="protein sequence ID" value="AKJ67934.1"/>
    <property type="molecule type" value="Genomic_DNA"/>
</dbReference>
<gene>
    <name evidence="13" type="ORF">ABW99_06585</name>
</gene>
<dbReference type="AlphaFoldDB" id="A0A0G3EPK3"/>
<keyword evidence="4" id="KW-1003">Cell membrane</keyword>
<dbReference type="PANTHER" id="PTHR46494">
    <property type="entry name" value="CORA FAMILY METAL ION TRANSPORTER (EUROFUNG)"/>
    <property type="match status" value="1"/>
</dbReference>
<comment type="similarity">
    <text evidence="2">Belongs to the CorA metal ion transporter (MIT) (TC 1.A.35) family.</text>
</comment>
<evidence type="ECO:0000313" key="13">
    <source>
        <dbReference type="EMBL" id="AKJ67934.1"/>
    </source>
</evidence>
<keyword evidence="9 12" id="KW-0472">Membrane</keyword>
<dbReference type="GO" id="GO:0050897">
    <property type="term" value="F:cobalt ion binding"/>
    <property type="evidence" value="ECO:0007669"/>
    <property type="project" value="TreeGrafter"/>
</dbReference>
<dbReference type="GO" id="GO:0005886">
    <property type="term" value="C:plasma membrane"/>
    <property type="evidence" value="ECO:0007669"/>
    <property type="project" value="UniProtKB-SubCell"/>
</dbReference>
<evidence type="ECO:0000256" key="6">
    <source>
        <dbReference type="ARBA" id="ARBA00022842"/>
    </source>
</evidence>
<dbReference type="InterPro" id="IPR045861">
    <property type="entry name" value="CorA_cytoplasmic_dom"/>
</dbReference>
<protein>
    <submittedName>
        <fullName evidence="13">Magnesium transporter</fullName>
    </submittedName>
</protein>
<proteinExistence type="inferred from homology"/>
<name>A0A0G3EPK3_9BURK</name>
<keyword evidence="7 12" id="KW-1133">Transmembrane helix</keyword>
<evidence type="ECO:0000256" key="4">
    <source>
        <dbReference type="ARBA" id="ARBA00022475"/>
    </source>
</evidence>
<dbReference type="GO" id="GO:0015087">
    <property type="term" value="F:cobalt ion transmembrane transporter activity"/>
    <property type="evidence" value="ECO:0007669"/>
    <property type="project" value="TreeGrafter"/>
</dbReference>